<evidence type="ECO:0000259" key="3">
    <source>
        <dbReference type="SMART" id="SM00829"/>
    </source>
</evidence>
<dbReference type="InterPro" id="IPR011032">
    <property type="entry name" value="GroES-like_sf"/>
</dbReference>
<dbReference type="Proteomes" id="UP000013525">
    <property type="component" value="Unassembled WGS sequence"/>
</dbReference>
<keyword evidence="1" id="KW-0521">NADP</keyword>
<feature type="region of interest" description="Disordered" evidence="2">
    <location>
        <begin position="115"/>
        <end position="134"/>
    </location>
</feature>
<dbReference type="InterPro" id="IPR036291">
    <property type="entry name" value="NAD(P)-bd_dom_sf"/>
</dbReference>
<feature type="domain" description="Enoyl reductase (ER)" evidence="3">
    <location>
        <begin position="153"/>
        <end position="484"/>
    </location>
</feature>
<dbReference type="GO" id="GO:0016491">
    <property type="term" value="F:oxidoreductase activity"/>
    <property type="evidence" value="ECO:0007669"/>
    <property type="project" value="InterPro"/>
</dbReference>
<dbReference type="SMART" id="SM00829">
    <property type="entry name" value="PKS_ER"/>
    <property type="match status" value="1"/>
</dbReference>
<dbReference type="PANTHER" id="PTHR44154">
    <property type="entry name" value="QUINONE OXIDOREDUCTASE"/>
    <property type="match status" value="1"/>
</dbReference>
<evidence type="ECO:0000256" key="1">
    <source>
        <dbReference type="ARBA" id="ARBA00022857"/>
    </source>
</evidence>
<dbReference type="Gene3D" id="3.90.180.10">
    <property type="entry name" value="Medium-chain alcohol dehydrogenases, catalytic domain"/>
    <property type="match status" value="1"/>
</dbReference>
<sequence length="486" mass="50950">MRKIAGLGERRHDPETGVECLLAVGVRETRDRAVGIERHVRERLARRRLAHHPAVPRAGVPLAEAVLDVVRVGDAEVGERGPIVDPVVRTRRTQVELSGADLDGLHVVNPRTSWGAAARKPRPGRTPPRYRGRMGTEPVAARTMRAVRIPRHGGPEVLELVSVPVPRPERGEVLVKVSAVALNNTDLWTREGAYGSAGDPGALSGWRGPIGFPRIQGADVAGHVAAVGDGVDAELVGARVLVDPAIYDSDGPDANPVGLMGSERDGGYAEYVTAPAERVHDVTASPLTDDQLASLPTAYGTALGMAERGCLRAGETAVVSGASGGVGLAAVQIARARGATVVAISSAGKLDAVRDAGADHVVDRAGDLPAQLRDAAPDGIDVGLDVVAGELVTQALPLLREGGRWVVAGALGGYEVAFDIRRLYLHNARLVGSAMHTPAQFEQLVETARRGDVAPVVSATFPLDRAADAQRALARRGHVGKIVLHP</sequence>
<dbReference type="Pfam" id="PF08240">
    <property type="entry name" value="ADH_N"/>
    <property type="match status" value="1"/>
</dbReference>
<feature type="compositionally biased region" description="Basic residues" evidence="2">
    <location>
        <begin position="119"/>
        <end position="132"/>
    </location>
</feature>
<dbReference type="Pfam" id="PF00107">
    <property type="entry name" value="ADH_zinc_N"/>
    <property type="match status" value="1"/>
</dbReference>
<name>R7WJE5_9NOCA</name>
<dbReference type="SUPFAM" id="SSF51735">
    <property type="entry name" value="NAD(P)-binding Rossmann-fold domains"/>
    <property type="match status" value="1"/>
</dbReference>
<dbReference type="InterPro" id="IPR013154">
    <property type="entry name" value="ADH-like_N"/>
</dbReference>
<dbReference type="PATRIC" id="fig|1273125.3.peg.3050"/>
<dbReference type="Gene3D" id="3.40.50.720">
    <property type="entry name" value="NAD(P)-binding Rossmann-like Domain"/>
    <property type="match status" value="1"/>
</dbReference>
<dbReference type="AlphaFoldDB" id="R7WJE5"/>
<keyword evidence="5" id="KW-1185">Reference proteome</keyword>
<protein>
    <submittedName>
        <fullName evidence="4">Zn-dependent oxidoreductase</fullName>
    </submittedName>
</protein>
<proteinExistence type="predicted"/>
<dbReference type="PANTHER" id="PTHR44154:SF1">
    <property type="entry name" value="QUINONE OXIDOREDUCTASE"/>
    <property type="match status" value="1"/>
</dbReference>
<dbReference type="SUPFAM" id="SSF50129">
    <property type="entry name" value="GroES-like"/>
    <property type="match status" value="1"/>
</dbReference>
<organism evidence="4 5">
    <name type="scientific">Rhodococcus rhodnii LMG 5362</name>
    <dbReference type="NCBI Taxonomy" id="1273125"/>
    <lineage>
        <taxon>Bacteria</taxon>
        <taxon>Bacillati</taxon>
        <taxon>Actinomycetota</taxon>
        <taxon>Actinomycetes</taxon>
        <taxon>Mycobacteriales</taxon>
        <taxon>Nocardiaceae</taxon>
        <taxon>Rhodococcus</taxon>
    </lineage>
</organism>
<comment type="caution">
    <text evidence="4">The sequence shown here is derived from an EMBL/GenBank/DDBJ whole genome shotgun (WGS) entry which is preliminary data.</text>
</comment>
<dbReference type="EMBL" id="APMY01000095">
    <property type="protein sequence ID" value="EOM75411.1"/>
    <property type="molecule type" value="Genomic_DNA"/>
</dbReference>
<dbReference type="InterPro" id="IPR051603">
    <property type="entry name" value="Zinc-ADH_QOR/CCCR"/>
</dbReference>
<evidence type="ECO:0000256" key="2">
    <source>
        <dbReference type="SAM" id="MobiDB-lite"/>
    </source>
</evidence>
<accession>R7WJE5</accession>
<evidence type="ECO:0000313" key="5">
    <source>
        <dbReference type="Proteomes" id="UP000013525"/>
    </source>
</evidence>
<evidence type="ECO:0000313" key="4">
    <source>
        <dbReference type="EMBL" id="EOM75411.1"/>
    </source>
</evidence>
<reference evidence="4 5" key="1">
    <citation type="journal article" date="2013" name="Genome Announc.">
        <title>Draft Genome Sequence of Rhodococcus rhodnii Strain LMG5362, a Symbiont of Rhodnius prolixus (Hemiptera, Reduviidae, Triatominae), the Principle Vector of Trypanosoma cruzi.</title>
        <authorList>
            <person name="Pachebat J.A."/>
            <person name="van Keulen G."/>
            <person name="Whitten M.M."/>
            <person name="Girdwood S."/>
            <person name="Del Sol R."/>
            <person name="Dyson P.J."/>
            <person name="Facey P.D."/>
        </authorList>
    </citation>
    <scope>NUCLEOTIDE SEQUENCE [LARGE SCALE GENOMIC DNA]</scope>
    <source>
        <strain evidence="4 5">LMG 5362</strain>
    </source>
</reference>
<dbReference type="InterPro" id="IPR020843">
    <property type="entry name" value="ER"/>
</dbReference>
<dbReference type="InterPro" id="IPR013149">
    <property type="entry name" value="ADH-like_C"/>
</dbReference>
<gene>
    <name evidence="4" type="ORF">Rrhod_3209</name>
</gene>
<dbReference type="eggNOG" id="COG0604">
    <property type="taxonomic scope" value="Bacteria"/>
</dbReference>